<evidence type="ECO:0000313" key="5">
    <source>
        <dbReference type="Proteomes" id="UP000321363"/>
    </source>
</evidence>
<dbReference type="PANTHER" id="PTHR33885:SF4">
    <property type="entry name" value="LMO2487 PROTEIN"/>
    <property type="match status" value="1"/>
</dbReference>
<protein>
    <submittedName>
        <fullName evidence="4">DUF4097 domain-containing protein</fullName>
    </submittedName>
</protein>
<gene>
    <name evidence="4" type="ORF">FS935_09010</name>
</gene>
<proteinExistence type="predicted"/>
<dbReference type="RefSeq" id="WP_146947738.1">
    <property type="nucleotide sequence ID" value="NZ_VOQF01000005.1"/>
</dbReference>
<dbReference type="EMBL" id="VOQF01000005">
    <property type="protein sequence ID" value="TXC91037.1"/>
    <property type="molecule type" value="Genomic_DNA"/>
</dbReference>
<dbReference type="InterPro" id="IPR052027">
    <property type="entry name" value="PspC"/>
</dbReference>
<keyword evidence="1" id="KW-0175">Coiled coil</keyword>
<dbReference type="PIRSF" id="PIRSF012569">
    <property type="entry name" value="UCP012569"/>
    <property type="match status" value="1"/>
</dbReference>
<dbReference type="InterPro" id="IPR053959">
    <property type="entry name" value="YvlB/LiaX_N"/>
</dbReference>
<dbReference type="PANTHER" id="PTHR33885">
    <property type="entry name" value="PHAGE SHOCK PROTEIN C"/>
    <property type="match status" value="1"/>
</dbReference>
<evidence type="ECO:0000259" key="2">
    <source>
        <dbReference type="Pfam" id="PF13349"/>
    </source>
</evidence>
<dbReference type="AlphaFoldDB" id="A0A5C6W2C0"/>
<evidence type="ECO:0000259" key="3">
    <source>
        <dbReference type="Pfam" id="PF22746"/>
    </source>
</evidence>
<evidence type="ECO:0000313" key="4">
    <source>
        <dbReference type="EMBL" id="TXC91037.1"/>
    </source>
</evidence>
<keyword evidence="5" id="KW-1185">Reference proteome</keyword>
<feature type="domain" description="YvlB/LiaX N-terminal" evidence="3">
    <location>
        <begin position="3"/>
        <end position="34"/>
    </location>
</feature>
<dbReference type="Pfam" id="PF22746">
    <property type="entry name" value="SHOCT-like_DUF2089-C"/>
    <property type="match status" value="1"/>
</dbReference>
<dbReference type="Proteomes" id="UP000321363">
    <property type="component" value="Unassembled WGS sequence"/>
</dbReference>
<accession>A0A5C6W2C0</accession>
<dbReference type="Pfam" id="PF13349">
    <property type="entry name" value="DUF4097"/>
    <property type="match status" value="1"/>
</dbReference>
<organism evidence="4 5">
    <name type="scientific">Metabacillus litoralis</name>
    <dbReference type="NCBI Taxonomy" id="152268"/>
    <lineage>
        <taxon>Bacteria</taxon>
        <taxon>Bacillati</taxon>
        <taxon>Bacillota</taxon>
        <taxon>Bacilli</taxon>
        <taxon>Bacillales</taxon>
        <taxon>Bacillaceae</taxon>
        <taxon>Metabacillus</taxon>
    </lineage>
</organism>
<feature type="coiled-coil region" evidence="1">
    <location>
        <begin position="19"/>
        <end position="46"/>
    </location>
</feature>
<feature type="domain" description="DUF4097" evidence="2">
    <location>
        <begin position="110"/>
        <end position="320"/>
    </location>
</feature>
<sequence length="361" mass="40457">MKEQKIRILKLVEEGKLSATEALSLIESLESEKQEKEAKLTALSTEVINQGDQQKNEHQETNDFKQSLGTKLMDWVDTAVKKVKEIDLDINFGKSIDLQHIFQFPGAAFHDIDINVPNGSVSIQPWGDQDIRVECDAKVYRVENNEQARETFLSSIDCTVEGNRFIFFTEKKTLKLNLTVKVPEQLYENIKVKLFNGPIRGENLHVESLKAKTANGVVSFSSITAKKAEYETANGQIKLANSKYEKFAAETISGIIEFDGVVERADIQSFNGNLMIKVKDHACETLYAKTTTGNIEILLPEESRLVGDLKSNLGAVSTLLKDVEISYEKSDTIQKELRFRTSKEPTLTLFADSKTGSIVVK</sequence>
<dbReference type="OrthoDB" id="2240743at2"/>
<dbReference type="InterPro" id="IPR016599">
    <property type="entry name" value="UCP012569"/>
</dbReference>
<evidence type="ECO:0000256" key="1">
    <source>
        <dbReference type="SAM" id="Coils"/>
    </source>
</evidence>
<comment type="caution">
    <text evidence="4">The sequence shown here is derived from an EMBL/GenBank/DDBJ whole genome shotgun (WGS) entry which is preliminary data.</text>
</comment>
<dbReference type="InterPro" id="IPR025164">
    <property type="entry name" value="Toastrack_DUF4097"/>
</dbReference>
<name>A0A5C6W2C0_9BACI</name>
<reference evidence="4 5" key="1">
    <citation type="journal article" date="2005" name="Int. J. Syst. Evol. Microbiol.">
        <title>Bacillus litoralis sp. nov., isolated from a tidal flat of the Yellow Sea in Korea.</title>
        <authorList>
            <person name="Yoon J.H."/>
            <person name="Oh T.K."/>
        </authorList>
    </citation>
    <scope>NUCLEOTIDE SEQUENCE [LARGE SCALE GENOMIC DNA]</scope>
    <source>
        <strain evidence="4 5">SW-211</strain>
    </source>
</reference>